<protein>
    <submittedName>
        <fullName evidence="1">Uncharacterized protein</fullName>
    </submittedName>
</protein>
<proteinExistence type="predicted"/>
<accession>X1DBI2</accession>
<evidence type="ECO:0000313" key="1">
    <source>
        <dbReference type="EMBL" id="GAH05675.1"/>
    </source>
</evidence>
<name>X1DBI2_9ZZZZ</name>
<organism evidence="1">
    <name type="scientific">marine sediment metagenome</name>
    <dbReference type="NCBI Taxonomy" id="412755"/>
    <lineage>
        <taxon>unclassified sequences</taxon>
        <taxon>metagenomes</taxon>
        <taxon>ecological metagenomes</taxon>
    </lineage>
</organism>
<gene>
    <name evidence="1" type="ORF">S01H4_62268</name>
</gene>
<dbReference type="AlphaFoldDB" id="X1DBI2"/>
<sequence>KISADTKDLELLLHGEYLEELDRILGRIIKILHGWYLDPRTYCCLINAFGGINQAVPEWLRTIKYVLAAGMIFCELEMDLNEKKLTNILNLLVTSAIGSIINSLGNFLKGWVKKNEVKFMKSFLAEKSKFMKCLPFDQLITEFGFFFDEMINDLEHLLR</sequence>
<feature type="non-terminal residue" evidence="1">
    <location>
        <position position="1"/>
    </location>
</feature>
<feature type="non-terminal residue" evidence="1">
    <location>
        <position position="159"/>
    </location>
</feature>
<reference evidence="1" key="1">
    <citation type="journal article" date="2014" name="Front. Microbiol.">
        <title>High frequency of phylogenetically diverse reductive dehalogenase-homologous genes in deep subseafloor sedimentary metagenomes.</title>
        <authorList>
            <person name="Kawai M."/>
            <person name="Futagami T."/>
            <person name="Toyoda A."/>
            <person name="Takaki Y."/>
            <person name="Nishi S."/>
            <person name="Hori S."/>
            <person name="Arai W."/>
            <person name="Tsubouchi T."/>
            <person name="Morono Y."/>
            <person name="Uchiyama I."/>
            <person name="Ito T."/>
            <person name="Fujiyama A."/>
            <person name="Inagaki F."/>
            <person name="Takami H."/>
        </authorList>
    </citation>
    <scope>NUCLEOTIDE SEQUENCE</scope>
    <source>
        <strain evidence="1">Expedition CK06-06</strain>
    </source>
</reference>
<dbReference type="EMBL" id="BART01037119">
    <property type="protein sequence ID" value="GAH05675.1"/>
    <property type="molecule type" value="Genomic_DNA"/>
</dbReference>
<comment type="caution">
    <text evidence="1">The sequence shown here is derived from an EMBL/GenBank/DDBJ whole genome shotgun (WGS) entry which is preliminary data.</text>
</comment>